<evidence type="ECO:0000256" key="2">
    <source>
        <dbReference type="SAM" id="SignalP"/>
    </source>
</evidence>
<feature type="region of interest" description="Disordered" evidence="1">
    <location>
        <begin position="27"/>
        <end position="52"/>
    </location>
</feature>
<gene>
    <name evidence="3" type="ORF">FHX39_000460</name>
</gene>
<dbReference type="RefSeq" id="WP_183336472.1">
    <property type="nucleotide sequence ID" value="NZ_JACHZG010000001.1"/>
</dbReference>
<protein>
    <submittedName>
        <fullName evidence="3">Uncharacterized protein</fullName>
    </submittedName>
</protein>
<dbReference type="AlphaFoldDB" id="A0A7W5JSF2"/>
<reference evidence="3 4" key="1">
    <citation type="submission" date="2020-08" db="EMBL/GenBank/DDBJ databases">
        <title>Sequencing the genomes of 1000 actinobacteria strains.</title>
        <authorList>
            <person name="Klenk H.-P."/>
        </authorList>
    </citation>
    <scope>NUCLEOTIDE SEQUENCE [LARGE SCALE GENOMIC DNA]</scope>
    <source>
        <strain evidence="3 4">DSM 11053</strain>
    </source>
</reference>
<keyword evidence="4" id="KW-1185">Reference proteome</keyword>
<name>A0A7W5JSF2_9ACTN</name>
<accession>A0A7W5JSF2</accession>
<dbReference type="Proteomes" id="UP000565572">
    <property type="component" value="Unassembled WGS sequence"/>
</dbReference>
<proteinExistence type="predicted"/>
<feature type="signal peptide" evidence="2">
    <location>
        <begin position="1"/>
        <end position="24"/>
    </location>
</feature>
<evidence type="ECO:0000256" key="1">
    <source>
        <dbReference type="SAM" id="MobiDB-lite"/>
    </source>
</evidence>
<evidence type="ECO:0000313" key="4">
    <source>
        <dbReference type="Proteomes" id="UP000565572"/>
    </source>
</evidence>
<organism evidence="3 4">
    <name type="scientific">Microlunatus antarcticus</name>
    <dbReference type="NCBI Taxonomy" id="53388"/>
    <lineage>
        <taxon>Bacteria</taxon>
        <taxon>Bacillati</taxon>
        <taxon>Actinomycetota</taxon>
        <taxon>Actinomycetes</taxon>
        <taxon>Propionibacteriales</taxon>
        <taxon>Propionibacteriaceae</taxon>
        <taxon>Microlunatus</taxon>
    </lineage>
</organism>
<dbReference type="PROSITE" id="PS51257">
    <property type="entry name" value="PROKAR_LIPOPROTEIN"/>
    <property type="match status" value="1"/>
</dbReference>
<evidence type="ECO:0000313" key="3">
    <source>
        <dbReference type="EMBL" id="MBB3325516.1"/>
    </source>
</evidence>
<keyword evidence="2" id="KW-0732">Signal</keyword>
<sequence length="81" mass="8088">MRRVPKVLVRLGLPAVAVLGLALAGCGDPATPTPAAPPATPSSTVSPGLAPVADGRADGLTVRYLADDGTVKTVGVEDFPR</sequence>
<dbReference type="EMBL" id="JACHZG010000001">
    <property type="protein sequence ID" value="MBB3325516.1"/>
    <property type="molecule type" value="Genomic_DNA"/>
</dbReference>
<feature type="chain" id="PRO_5038799649" evidence="2">
    <location>
        <begin position="25"/>
        <end position="81"/>
    </location>
</feature>
<feature type="compositionally biased region" description="Pro residues" evidence="1">
    <location>
        <begin position="31"/>
        <end position="40"/>
    </location>
</feature>
<comment type="caution">
    <text evidence="3">The sequence shown here is derived from an EMBL/GenBank/DDBJ whole genome shotgun (WGS) entry which is preliminary data.</text>
</comment>